<dbReference type="SUPFAM" id="SSF53850">
    <property type="entry name" value="Periplasmic binding protein-like II"/>
    <property type="match status" value="1"/>
</dbReference>
<dbReference type="EMBL" id="CP104965">
    <property type="protein sequence ID" value="UXN72044.1"/>
    <property type="molecule type" value="Genomic_DNA"/>
</dbReference>
<dbReference type="Gene3D" id="3.40.190.10">
    <property type="entry name" value="Periplasmic binding protein-like II"/>
    <property type="match status" value="2"/>
</dbReference>
<comment type="similarity">
    <text evidence="2">Belongs to the bacterial solute-binding protein 1 family.</text>
</comment>
<evidence type="ECO:0000313" key="6">
    <source>
        <dbReference type="Proteomes" id="UP001061862"/>
    </source>
</evidence>
<dbReference type="InterPro" id="IPR006059">
    <property type="entry name" value="SBP"/>
</dbReference>
<dbReference type="RefSeq" id="WP_262171859.1">
    <property type="nucleotide sequence ID" value="NZ_CP104965.1"/>
</dbReference>
<feature type="chain" id="PRO_5046054430" evidence="4">
    <location>
        <begin position="31"/>
        <end position="420"/>
    </location>
</feature>
<keyword evidence="4" id="KW-0732">Signal</keyword>
<keyword evidence="6" id="KW-1185">Reference proteome</keyword>
<reference evidence="5 6" key="1">
    <citation type="submission" date="2022-09" db="EMBL/GenBank/DDBJ databases">
        <title>Interaction between co-microsymbionts with complementary sets of symbiotic genes in legume-rhizobium systems.</title>
        <authorList>
            <person name="Safronova V."/>
            <person name="Sazanova A."/>
            <person name="Afonin A."/>
            <person name="Chirak E."/>
        </authorList>
    </citation>
    <scope>NUCLEOTIDE SEQUENCE [LARGE SCALE GENOMIC DNA]</scope>
    <source>
        <strain evidence="5 6">A18/4-1</strain>
    </source>
</reference>
<protein>
    <submittedName>
        <fullName evidence="5">Sugar ABC transporter substrate-binding protein</fullName>
    </submittedName>
</protein>
<comment type="subcellular location">
    <subcellularLocation>
        <location evidence="1">Periplasm</location>
    </subcellularLocation>
</comment>
<accession>A0ABY6CIJ1</accession>
<organism evidence="5 6">
    <name type="scientific">Devosia neptuniae</name>
    <dbReference type="NCBI Taxonomy" id="191302"/>
    <lineage>
        <taxon>Bacteria</taxon>
        <taxon>Pseudomonadati</taxon>
        <taxon>Pseudomonadota</taxon>
        <taxon>Alphaproteobacteria</taxon>
        <taxon>Hyphomicrobiales</taxon>
        <taxon>Devosiaceae</taxon>
        <taxon>Devosia</taxon>
    </lineage>
</organism>
<keyword evidence="3" id="KW-0574">Periplasm</keyword>
<proteinExistence type="inferred from homology"/>
<evidence type="ECO:0000256" key="3">
    <source>
        <dbReference type="ARBA" id="ARBA00022764"/>
    </source>
</evidence>
<dbReference type="InterPro" id="IPR050490">
    <property type="entry name" value="Bact_solute-bd_prot1"/>
</dbReference>
<gene>
    <name evidence="5" type="ORF">N8A98_13045</name>
</gene>
<dbReference type="Pfam" id="PF01547">
    <property type="entry name" value="SBP_bac_1"/>
    <property type="match status" value="1"/>
</dbReference>
<name>A0ABY6CIJ1_9HYPH</name>
<evidence type="ECO:0000256" key="2">
    <source>
        <dbReference type="ARBA" id="ARBA00008520"/>
    </source>
</evidence>
<dbReference type="PANTHER" id="PTHR43649:SF30">
    <property type="entry name" value="ABC TRANSPORTER SUBSTRATE-BINDING PROTEIN"/>
    <property type="match status" value="1"/>
</dbReference>
<evidence type="ECO:0000313" key="5">
    <source>
        <dbReference type="EMBL" id="UXN72044.1"/>
    </source>
</evidence>
<dbReference type="CDD" id="cd13585">
    <property type="entry name" value="PBP2_TMBP_like"/>
    <property type="match status" value="1"/>
</dbReference>
<evidence type="ECO:0000256" key="4">
    <source>
        <dbReference type="SAM" id="SignalP"/>
    </source>
</evidence>
<dbReference type="Proteomes" id="UP001061862">
    <property type="component" value="Chromosome"/>
</dbReference>
<dbReference type="PANTHER" id="PTHR43649">
    <property type="entry name" value="ARABINOSE-BINDING PROTEIN-RELATED"/>
    <property type="match status" value="1"/>
</dbReference>
<evidence type="ECO:0000256" key="1">
    <source>
        <dbReference type="ARBA" id="ARBA00004418"/>
    </source>
</evidence>
<sequence>MSRTQYTRRLAAKLALAATALGLSLPHAMAQPVTLDFWDMNWAGTEYPVAAQALVDRYNAEHPDVQVVYRSVPWTNWYETFVTAIASGSAPDLSTGAGFQAVQLYDQGAILPVDEVVAQLDPNDFAPGTLEALRYDDHYVGLPWGVDIRVLFYRKDLLEAAGVAVPTNWQEFRDAAKTLTGDGKYGLVTAGDSMGVHWVLFSAINNGGGLFDAEGKPDLNGERSTEALQYLSDLVADGSVNPASAGYVGDDARGAFFRGEAAFVLGGPLLPDQSGDAKPQIGIVPPLKGPHGDIGTINWVNNLMVYNQTEHPAETMAFLKWWSDNALTLWTEGHAGNLPARKSIAADAHFQGNPNVKYVIDSVMPIAKPMSAAVGGTFPQLNEIDGDGFLRALSQSIWQGQPLADNLAAAQVHLEEIMAD</sequence>
<feature type="signal peptide" evidence="4">
    <location>
        <begin position="1"/>
        <end position="30"/>
    </location>
</feature>